<dbReference type="SMART" id="SM00257">
    <property type="entry name" value="LysM"/>
    <property type="match status" value="1"/>
</dbReference>
<proteinExistence type="predicted"/>
<feature type="domain" description="LysM" evidence="1">
    <location>
        <begin position="160"/>
        <end position="207"/>
    </location>
</feature>
<reference evidence="2 3" key="1">
    <citation type="journal article" date="2015" name="Nat. Commun.">
        <title>Production of butyrate from lysine and the Amadori product fructoselysine by a human gut commensal.</title>
        <authorList>
            <person name="Bui T.P."/>
            <person name="Ritari J."/>
            <person name="Boeren S."/>
            <person name="de Waard P."/>
            <person name="Plugge C.M."/>
            <person name="de Vos W.M."/>
        </authorList>
    </citation>
    <scope>NUCLEOTIDE SEQUENCE [LARGE SCALE GENOMIC DNA]</scope>
    <source>
        <strain evidence="2 3">AF211</strain>
    </source>
</reference>
<organism evidence="2 3">
    <name type="scientific">Intestinimonas butyriciproducens</name>
    <dbReference type="NCBI Taxonomy" id="1297617"/>
    <lineage>
        <taxon>Bacteria</taxon>
        <taxon>Bacillati</taxon>
        <taxon>Bacillota</taxon>
        <taxon>Clostridia</taxon>
        <taxon>Eubacteriales</taxon>
        <taxon>Intestinimonas</taxon>
    </lineage>
</organism>
<dbReference type="SUPFAM" id="SSF54106">
    <property type="entry name" value="LysM domain"/>
    <property type="match status" value="1"/>
</dbReference>
<dbReference type="InterPro" id="IPR018392">
    <property type="entry name" value="LysM"/>
</dbReference>
<dbReference type="eggNOG" id="COG1652">
    <property type="taxonomic scope" value="Bacteria"/>
</dbReference>
<dbReference type="AlphaFoldDB" id="A0A0S2W5J5"/>
<dbReference type="Proteomes" id="UP000064844">
    <property type="component" value="Chromosome"/>
</dbReference>
<evidence type="ECO:0000313" key="2">
    <source>
        <dbReference type="EMBL" id="ALP94629.1"/>
    </source>
</evidence>
<keyword evidence="3" id="KW-1185">Reference proteome</keyword>
<dbReference type="KEGG" id="ibu:IB211_02238c"/>
<evidence type="ECO:0000313" key="3">
    <source>
        <dbReference type="Proteomes" id="UP000064844"/>
    </source>
</evidence>
<dbReference type="STRING" id="1297617.IB211_02238c"/>
<dbReference type="PROSITE" id="PS51782">
    <property type="entry name" value="LYSM"/>
    <property type="match status" value="1"/>
</dbReference>
<reference evidence="3" key="2">
    <citation type="submission" date="2015-04" db="EMBL/GenBank/DDBJ databases">
        <title>A butyrogenic pathway from the amino acid lysine in a human gut commensal.</title>
        <authorList>
            <person name="de Vos W.M."/>
            <person name="Bui N.T.P."/>
            <person name="Plugge C.M."/>
            <person name="Ritari J."/>
        </authorList>
    </citation>
    <scope>NUCLEOTIDE SEQUENCE [LARGE SCALE GENOMIC DNA]</scope>
    <source>
        <strain evidence="3">AF211</strain>
    </source>
</reference>
<gene>
    <name evidence="2" type="ORF">IB211_02238c</name>
</gene>
<dbReference type="PANTHER" id="PTHR34700:SF4">
    <property type="entry name" value="PHAGE-LIKE ELEMENT PBSX PROTEIN XKDP"/>
    <property type="match status" value="1"/>
</dbReference>
<sequence length="253" mass="27327">MARQFIFKDTETGRELVLPVTPGSYDVEHGRKAAGITMQESGDVNLPGPAVLLDTELTCLLPAQAYPFNQPGAGTNPWVYLEQLEKWSDAGTVLRFVVSGTPVNAAVLLDPIRYREQDGTGDLYCTIPLRGYRALAVETTESRQTGNGARTVEAEPERAETYTVAAGDTLSAICRRFYGDASLYGRLAAANGIANPNLIHPGQVLKLPAREELPAAATPSRSQKAAAATVYGRDPETGKSYLNLSRDKLLEIM</sequence>
<protein>
    <recommendedName>
        <fullName evidence="1">LysM domain-containing protein</fullName>
    </recommendedName>
</protein>
<dbReference type="PANTHER" id="PTHR34700">
    <property type="entry name" value="POTASSIUM BINDING PROTEIN KBP"/>
    <property type="match status" value="1"/>
</dbReference>
<name>A0A0S2W5J5_9FIRM</name>
<dbReference type="Pfam" id="PF01476">
    <property type="entry name" value="LysM"/>
    <property type="match status" value="1"/>
</dbReference>
<dbReference type="Gene3D" id="3.10.350.10">
    <property type="entry name" value="LysM domain"/>
    <property type="match status" value="1"/>
</dbReference>
<evidence type="ECO:0000259" key="1">
    <source>
        <dbReference type="PROSITE" id="PS51782"/>
    </source>
</evidence>
<dbReference type="EMBL" id="CP011307">
    <property type="protein sequence ID" value="ALP94629.1"/>
    <property type="molecule type" value="Genomic_DNA"/>
</dbReference>
<dbReference type="InterPro" id="IPR036779">
    <property type="entry name" value="LysM_dom_sf"/>
</dbReference>
<dbReference type="RefSeq" id="WP_058118058.1">
    <property type="nucleotide sequence ID" value="NZ_CP011307.1"/>
</dbReference>
<dbReference type="CDD" id="cd00118">
    <property type="entry name" value="LysM"/>
    <property type="match status" value="1"/>
</dbReference>
<accession>A0A0S2W5J5</accession>
<dbReference type="InterPro" id="IPR052196">
    <property type="entry name" value="Bact_Kbp"/>
</dbReference>